<gene>
    <name evidence="2" type="primary">LOC111433340</name>
</gene>
<reference evidence="2" key="1">
    <citation type="submission" date="2025-08" db="UniProtKB">
        <authorList>
            <consortium name="RefSeq"/>
        </authorList>
    </citation>
    <scope>IDENTIFICATION</scope>
    <source>
        <tissue evidence="2">Young leaves</tissue>
    </source>
</reference>
<dbReference type="KEGG" id="cmos:111433340"/>
<dbReference type="Proteomes" id="UP000504609">
    <property type="component" value="Unplaced"/>
</dbReference>
<evidence type="ECO:0000313" key="2">
    <source>
        <dbReference type="RefSeq" id="XP_022926153.1"/>
    </source>
</evidence>
<name>A0A6J1EH90_CUCMO</name>
<dbReference type="RefSeq" id="XP_022926153.1">
    <property type="nucleotide sequence ID" value="XM_023070385.1"/>
</dbReference>
<dbReference type="AlphaFoldDB" id="A0A6J1EH90"/>
<proteinExistence type="predicted"/>
<dbReference type="Gene3D" id="3.10.450.10">
    <property type="match status" value="1"/>
</dbReference>
<accession>A0A6J1EH90</accession>
<dbReference type="GeneID" id="111433340"/>
<sequence>MSFEEVVPSDLFPIKDVNRRKVQEAARFAVEWKNKGGHRLIYKRVVNGLSDNTDSHAHHQYYILVIEAINDDGIPWSYIAKVKHFGGNGKEPHVFSVEDVLKDYKKH</sequence>
<dbReference type="SUPFAM" id="SSF54403">
    <property type="entry name" value="Cystatin/monellin"/>
    <property type="match status" value="1"/>
</dbReference>
<keyword evidence="1" id="KW-1185">Reference proteome</keyword>
<organism evidence="1 2">
    <name type="scientific">Cucurbita moschata</name>
    <name type="common">Winter crookneck squash</name>
    <name type="synonym">Cucurbita pepo var. moschata</name>
    <dbReference type="NCBI Taxonomy" id="3662"/>
    <lineage>
        <taxon>Eukaryota</taxon>
        <taxon>Viridiplantae</taxon>
        <taxon>Streptophyta</taxon>
        <taxon>Embryophyta</taxon>
        <taxon>Tracheophyta</taxon>
        <taxon>Spermatophyta</taxon>
        <taxon>Magnoliopsida</taxon>
        <taxon>eudicotyledons</taxon>
        <taxon>Gunneridae</taxon>
        <taxon>Pentapetalae</taxon>
        <taxon>rosids</taxon>
        <taxon>fabids</taxon>
        <taxon>Cucurbitales</taxon>
        <taxon>Cucurbitaceae</taxon>
        <taxon>Cucurbiteae</taxon>
        <taxon>Cucurbita</taxon>
    </lineage>
</organism>
<evidence type="ECO:0000313" key="1">
    <source>
        <dbReference type="Proteomes" id="UP000504609"/>
    </source>
</evidence>
<dbReference type="InterPro" id="IPR046350">
    <property type="entry name" value="Cystatin_sf"/>
</dbReference>
<protein>
    <submittedName>
        <fullName evidence="2">Uncharacterized protein LOC111433340</fullName>
    </submittedName>
</protein>